<dbReference type="AlphaFoldDB" id="A0A4Q2UVC3"/>
<accession>A0A4Q2UVC3</accession>
<sequence length="422" mass="47678">MPWRIILSYAVLTSSILSVLVGCLLWRKKQPSAYVNRLLSLLLLMYGYIGFIGSLLVNGGILQVPHLFRTAAPLHYMTGPMIYLYVRASLRAESRFDRRFLWLFAPALFNAIELIPFYCQSTAYKIAHLKSLPLTSNSLARFTEGLLPPMVNTVGYTLSGIIYALLAGQLLLSYRRSQTFSRFSNPTYANWITTFVLIHVAANVVWLLIMLFVWQTPWANQAINMVFVVTQLSVCLYIIQRPTLLYGAYWFSPADRLSPVASQTAGQPVLPAPARPGAEPIRSVRPAESASRDDWEEDVQDKLRVLEQYMTTNKPYLQPRLSLTDVSVAVNLPPYLLSSMLNRVLDVEFRDYVNEYRVRYVCQLIQSNQFSHLTLEGISALAGFSSKTTFYRAFQKHMGLTPAQYSLRHVQPLQGGASAPVA</sequence>
<organism evidence="7 8">
    <name type="scientific">Spirosoma sordidisoli</name>
    <dbReference type="NCBI Taxonomy" id="2502893"/>
    <lineage>
        <taxon>Bacteria</taxon>
        <taxon>Pseudomonadati</taxon>
        <taxon>Bacteroidota</taxon>
        <taxon>Cytophagia</taxon>
        <taxon>Cytophagales</taxon>
        <taxon>Cytophagaceae</taxon>
        <taxon>Spirosoma</taxon>
    </lineage>
</organism>
<evidence type="ECO:0000256" key="3">
    <source>
        <dbReference type="ARBA" id="ARBA00023163"/>
    </source>
</evidence>
<dbReference type="InterPro" id="IPR018062">
    <property type="entry name" value="HTH_AraC-typ_CS"/>
</dbReference>
<dbReference type="InterPro" id="IPR018060">
    <property type="entry name" value="HTH_AraC"/>
</dbReference>
<feature type="transmembrane region" description="Helical" evidence="5">
    <location>
        <begin position="154"/>
        <end position="174"/>
    </location>
</feature>
<dbReference type="EMBL" id="SBLB01000001">
    <property type="protein sequence ID" value="RYC71815.1"/>
    <property type="molecule type" value="Genomic_DNA"/>
</dbReference>
<dbReference type="SUPFAM" id="SSF46689">
    <property type="entry name" value="Homeodomain-like"/>
    <property type="match status" value="1"/>
</dbReference>
<feature type="region of interest" description="Disordered" evidence="4">
    <location>
        <begin position="269"/>
        <end position="293"/>
    </location>
</feature>
<dbReference type="PROSITE" id="PS51257">
    <property type="entry name" value="PROKAR_LIPOPROTEIN"/>
    <property type="match status" value="1"/>
</dbReference>
<protein>
    <submittedName>
        <fullName evidence="7">AraC family transcriptional regulator</fullName>
    </submittedName>
</protein>
<evidence type="ECO:0000259" key="6">
    <source>
        <dbReference type="PROSITE" id="PS01124"/>
    </source>
</evidence>
<evidence type="ECO:0000256" key="4">
    <source>
        <dbReference type="SAM" id="MobiDB-lite"/>
    </source>
</evidence>
<keyword evidence="1" id="KW-0805">Transcription regulation</keyword>
<dbReference type="Proteomes" id="UP000290407">
    <property type="component" value="Unassembled WGS sequence"/>
</dbReference>
<feature type="transmembrane region" description="Helical" evidence="5">
    <location>
        <begin position="100"/>
        <end position="118"/>
    </location>
</feature>
<keyword evidence="5" id="KW-0472">Membrane</keyword>
<keyword evidence="3" id="KW-0804">Transcription</keyword>
<evidence type="ECO:0000256" key="2">
    <source>
        <dbReference type="ARBA" id="ARBA00023125"/>
    </source>
</evidence>
<dbReference type="GO" id="GO:0043565">
    <property type="term" value="F:sequence-specific DNA binding"/>
    <property type="evidence" value="ECO:0007669"/>
    <property type="project" value="InterPro"/>
</dbReference>
<evidence type="ECO:0000256" key="5">
    <source>
        <dbReference type="SAM" id="Phobius"/>
    </source>
</evidence>
<keyword evidence="5" id="KW-0812">Transmembrane</keyword>
<dbReference type="SMART" id="SM00342">
    <property type="entry name" value="HTH_ARAC"/>
    <property type="match status" value="1"/>
</dbReference>
<name>A0A4Q2UVC3_9BACT</name>
<comment type="caution">
    <text evidence="7">The sequence shown here is derived from an EMBL/GenBank/DDBJ whole genome shotgun (WGS) entry which is preliminary data.</text>
</comment>
<keyword evidence="2" id="KW-0238">DNA-binding</keyword>
<dbReference type="InterPro" id="IPR009057">
    <property type="entry name" value="Homeodomain-like_sf"/>
</dbReference>
<feature type="transmembrane region" description="Helical" evidence="5">
    <location>
        <begin position="38"/>
        <end position="61"/>
    </location>
</feature>
<feature type="transmembrane region" description="Helical" evidence="5">
    <location>
        <begin position="6"/>
        <end position="26"/>
    </location>
</feature>
<dbReference type="Gene3D" id="1.10.10.60">
    <property type="entry name" value="Homeodomain-like"/>
    <property type="match status" value="1"/>
</dbReference>
<evidence type="ECO:0000256" key="1">
    <source>
        <dbReference type="ARBA" id="ARBA00023015"/>
    </source>
</evidence>
<evidence type="ECO:0000313" key="8">
    <source>
        <dbReference type="Proteomes" id="UP000290407"/>
    </source>
</evidence>
<keyword evidence="5" id="KW-1133">Transmembrane helix</keyword>
<dbReference type="PROSITE" id="PS00041">
    <property type="entry name" value="HTH_ARAC_FAMILY_1"/>
    <property type="match status" value="1"/>
</dbReference>
<dbReference type="PANTHER" id="PTHR43280:SF2">
    <property type="entry name" value="HTH-TYPE TRANSCRIPTIONAL REGULATOR EXSA"/>
    <property type="match status" value="1"/>
</dbReference>
<dbReference type="RefSeq" id="WP_129600825.1">
    <property type="nucleotide sequence ID" value="NZ_SBLB01000001.1"/>
</dbReference>
<gene>
    <name evidence="7" type="ORF">EQG79_06715</name>
</gene>
<dbReference type="PROSITE" id="PS01124">
    <property type="entry name" value="HTH_ARAC_FAMILY_2"/>
    <property type="match status" value="1"/>
</dbReference>
<dbReference type="Pfam" id="PF12833">
    <property type="entry name" value="HTH_18"/>
    <property type="match status" value="1"/>
</dbReference>
<proteinExistence type="predicted"/>
<dbReference type="GO" id="GO:0003700">
    <property type="term" value="F:DNA-binding transcription factor activity"/>
    <property type="evidence" value="ECO:0007669"/>
    <property type="project" value="InterPro"/>
</dbReference>
<evidence type="ECO:0000313" key="7">
    <source>
        <dbReference type="EMBL" id="RYC71815.1"/>
    </source>
</evidence>
<feature type="domain" description="HTH araC/xylS-type" evidence="6">
    <location>
        <begin position="300"/>
        <end position="408"/>
    </location>
</feature>
<dbReference type="PANTHER" id="PTHR43280">
    <property type="entry name" value="ARAC-FAMILY TRANSCRIPTIONAL REGULATOR"/>
    <property type="match status" value="1"/>
</dbReference>
<keyword evidence="8" id="KW-1185">Reference proteome</keyword>
<feature type="transmembrane region" description="Helical" evidence="5">
    <location>
        <begin position="195"/>
        <end position="215"/>
    </location>
</feature>
<reference evidence="7 8" key="1">
    <citation type="submission" date="2019-01" db="EMBL/GenBank/DDBJ databases">
        <title>Spirosoma flava sp. nov., a propanil-degrading bacterium isolated from herbicide-contaminated soil.</title>
        <authorList>
            <person name="Zhang L."/>
            <person name="Jiang J.-D."/>
        </authorList>
    </citation>
    <scope>NUCLEOTIDE SEQUENCE [LARGE SCALE GENOMIC DNA]</scope>
    <source>
        <strain evidence="7 8">TY50</strain>
    </source>
</reference>
<feature type="transmembrane region" description="Helical" evidence="5">
    <location>
        <begin position="67"/>
        <end position="88"/>
    </location>
</feature>